<evidence type="ECO:0000313" key="3">
    <source>
        <dbReference type="Proteomes" id="UP000261187"/>
    </source>
</evidence>
<accession>A0AA93B716</accession>
<keyword evidence="1" id="KW-1133">Transmembrane helix</keyword>
<feature type="transmembrane region" description="Helical" evidence="1">
    <location>
        <begin position="20"/>
        <end position="39"/>
    </location>
</feature>
<proteinExistence type="predicted"/>
<evidence type="ECO:0000256" key="1">
    <source>
        <dbReference type="SAM" id="Phobius"/>
    </source>
</evidence>
<gene>
    <name evidence="2" type="ORF">DXC61_14250</name>
</gene>
<reference evidence="2 3" key="1">
    <citation type="submission" date="2018-08" db="EMBL/GenBank/DDBJ databases">
        <title>A genome reference for cultivated species of the human gut microbiota.</title>
        <authorList>
            <person name="Zou Y."/>
            <person name="Xue W."/>
            <person name="Luo G."/>
        </authorList>
    </citation>
    <scope>NUCLEOTIDE SEQUENCE [LARGE SCALE GENOMIC DNA]</scope>
    <source>
        <strain evidence="2 3">TF06-40</strain>
    </source>
</reference>
<organism evidence="2 3">
    <name type="scientific">Segatella copri</name>
    <dbReference type="NCBI Taxonomy" id="165179"/>
    <lineage>
        <taxon>Bacteria</taxon>
        <taxon>Pseudomonadati</taxon>
        <taxon>Bacteroidota</taxon>
        <taxon>Bacteroidia</taxon>
        <taxon>Bacteroidales</taxon>
        <taxon>Prevotellaceae</taxon>
        <taxon>Segatella</taxon>
    </lineage>
</organism>
<dbReference type="Proteomes" id="UP000261187">
    <property type="component" value="Unassembled WGS sequence"/>
</dbReference>
<protein>
    <submittedName>
        <fullName evidence="2">Uncharacterized protein</fullName>
    </submittedName>
</protein>
<dbReference type="AlphaFoldDB" id="A0AA93B716"/>
<comment type="caution">
    <text evidence="2">The sequence shown here is derived from an EMBL/GenBank/DDBJ whole genome shotgun (WGS) entry which is preliminary data.</text>
</comment>
<dbReference type="EMBL" id="QSSA01000044">
    <property type="protein sequence ID" value="RGL54872.1"/>
    <property type="molecule type" value="Genomic_DNA"/>
</dbReference>
<keyword evidence="1" id="KW-0472">Membrane</keyword>
<sequence>MYFWAKAGLAISSITVDTSATFIPFFFFIFIVILMFWSAKIQNKSVKSVKSVGKDADQKEK</sequence>
<keyword evidence="1" id="KW-0812">Transmembrane</keyword>
<name>A0AA93B716_9BACT</name>
<evidence type="ECO:0000313" key="2">
    <source>
        <dbReference type="EMBL" id="RGL54872.1"/>
    </source>
</evidence>